<dbReference type="Pfam" id="PF00378">
    <property type="entry name" value="ECH_1"/>
    <property type="match status" value="1"/>
</dbReference>
<dbReference type="GO" id="GO:0005739">
    <property type="term" value="C:mitochondrion"/>
    <property type="evidence" value="ECO:0007669"/>
    <property type="project" value="TreeGrafter"/>
</dbReference>
<proteinExistence type="inferred from homology"/>
<dbReference type="InterPro" id="IPR001753">
    <property type="entry name" value="Enoyl-CoA_hydra/iso"/>
</dbReference>
<dbReference type="VEuPathDB" id="CryptoDB:Cvel_1251"/>
<evidence type="ECO:0000256" key="1">
    <source>
        <dbReference type="ARBA" id="ARBA00005254"/>
    </source>
</evidence>
<protein>
    <recommendedName>
        <fullName evidence="6">Probable enoyl-CoA hydratase, mitochondrial</fullName>
        <ecNumber evidence="2">4.2.1.17</ecNumber>
    </recommendedName>
</protein>
<evidence type="ECO:0000313" key="7">
    <source>
        <dbReference type="EMBL" id="CEM46612.1"/>
    </source>
</evidence>
<dbReference type="InterPro" id="IPR014748">
    <property type="entry name" value="Enoyl-CoA_hydra_C"/>
</dbReference>
<dbReference type="FunFam" id="1.10.12.10:FF:000001">
    <property type="entry name" value="Probable enoyl-CoA hydratase, mitochondrial"/>
    <property type="match status" value="1"/>
</dbReference>
<dbReference type="EC" id="4.2.1.17" evidence="2"/>
<dbReference type="CDD" id="cd06558">
    <property type="entry name" value="crotonase-like"/>
    <property type="match status" value="1"/>
</dbReference>
<keyword evidence="3" id="KW-0276">Fatty acid metabolism</keyword>
<dbReference type="PANTHER" id="PTHR11941">
    <property type="entry name" value="ENOYL-COA HYDRATASE-RELATED"/>
    <property type="match status" value="1"/>
</dbReference>
<dbReference type="SUPFAM" id="SSF52096">
    <property type="entry name" value="ClpP/crotonase"/>
    <property type="match status" value="1"/>
</dbReference>
<dbReference type="AlphaFoldDB" id="A0A0G4HQF9"/>
<dbReference type="GO" id="GO:0004300">
    <property type="term" value="F:enoyl-CoA hydratase activity"/>
    <property type="evidence" value="ECO:0007669"/>
    <property type="project" value="UniProtKB-EC"/>
</dbReference>
<comment type="similarity">
    <text evidence="1">Belongs to the enoyl-CoA hydratase/isomerase family.</text>
</comment>
<dbReference type="Gene3D" id="3.90.226.10">
    <property type="entry name" value="2-enoyl-CoA Hydratase, Chain A, domain 1"/>
    <property type="match status" value="1"/>
</dbReference>
<accession>A0A0G4HQF9</accession>
<keyword evidence="5" id="KW-0456">Lyase</keyword>
<keyword evidence="4" id="KW-0443">Lipid metabolism</keyword>
<dbReference type="PhylomeDB" id="A0A0G4HQF9"/>
<dbReference type="GO" id="GO:0006635">
    <property type="term" value="P:fatty acid beta-oxidation"/>
    <property type="evidence" value="ECO:0007669"/>
    <property type="project" value="TreeGrafter"/>
</dbReference>
<dbReference type="FunFam" id="3.90.226.10:FF:000019">
    <property type="entry name" value="Enoyl-CoA hydratase, mitochondrial"/>
    <property type="match status" value="1"/>
</dbReference>
<gene>
    <name evidence="7" type="ORF">Cvel_1251</name>
</gene>
<reference evidence="7" key="1">
    <citation type="submission" date="2014-11" db="EMBL/GenBank/DDBJ databases">
        <authorList>
            <person name="Otto D Thomas"/>
            <person name="Naeem Raeece"/>
        </authorList>
    </citation>
    <scope>NUCLEOTIDE SEQUENCE</scope>
</reference>
<evidence type="ECO:0000256" key="5">
    <source>
        <dbReference type="ARBA" id="ARBA00023239"/>
    </source>
</evidence>
<sequence>MSISGLFRSALRTPACRLPSRSSQLFQPAQTRFFSSGTFEMVLTEKKEGAVGIVTLNRPKALNALCGQLCTELEAAFKEFEKDTEVRAIILTGSGEKAFAAGADIKEMSQHDYSSAFNRDLLGDWDWFRRVRKPVIAAVNGFALGGGCELAAMCDIIIAADSAQFGQPEILLGTIPGMGGTQRLTRAVGKSKAMELVLTGRKFSAAEAEQMGFVSKVVPKDGLMEEALGLAKQIAAFSGVASMAAKESVNRAYESSLAEGLIFEKRAFHSTFATADRLEGMTAFVEKRAANWQHK</sequence>
<dbReference type="EMBL" id="CDMZ01003503">
    <property type="protein sequence ID" value="CEM46612.1"/>
    <property type="molecule type" value="Genomic_DNA"/>
</dbReference>
<evidence type="ECO:0000256" key="2">
    <source>
        <dbReference type="ARBA" id="ARBA00012076"/>
    </source>
</evidence>
<evidence type="ECO:0000256" key="3">
    <source>
        <dbReference type="ARBA" id="ARBA00022832"/>
    </source>
</evidence>
<dbReference type="PANTHER" id="PTHR11941:SF54">
    <property type="entry name" value="ENOYL-COA HYDRATASE, MITOCHONDRIAL"/>
    <property type="match status" value="1"/>
</dbReference>
<evidence type="ECO:0000256" key="4">
    <source>
        <dbReference type="ARBA" id="ARBA00023098"/>
    </source>
</evidence>
<evidence type="ECO:0000256" key="6">
    <source>
        <dbReference type="ARBA" id="ARBA00073937"/>
    </source>
</evidence>
<dbReference type="Gene3D" id="1.10.12.10">
    <property type="entry name" value="Lyase 2-enoyl-coa Hydratase, Chain A, domain 2"/>
    <property type="match status" value="1"/>
</dbReference>
<name>A0A0G4HQF9_9ALVE</name>
<organism evidence="7">
    <name type="scientific">Chromera velia CCMP2878</name>
    <dbReference type="NCBI Taxonomy" id="1169474"/>
    <lineage>
        <taxon>Eukaryota</taxon>
        <taxon>Sar</taxon>
        <taxon>Alveolata</taxon>
        <taxon>Colpodellida</taxon>
        <taxon>Chromeraceae</taxon>
        <taxon>Chromera</taxon>
    </lineage>
</organism>
<dbReference type="InterPro" id="IPR029045">
    <property type="entry name" value="ClpP/crotonase-like_dom_sf"/>
</dbReference>